<reference evidence="5 6" key="1">
    <citation type="journal article" date="2015" name="Stand. Genomic Sci.">
        <title>Genomic Encyclopedia of Bacterial and Archaeal Type Strains, Phase III: the genomes of soil and plant-associated and newly described type strains.</title>
        <authorList>
            <person name="Whitman W.B."/>
            <person name="Woyke T."/>
            <person name="Klenk H.P."/>
            <person name="Zhou Y."/>
            <person name="Lilburn T.G."/>
            <person name="Beck B.J."/>
            <person name="De Vos P."/>
            <person name="Vandamme P."/>
            <person name="Eisen J.A."/>
            <person name="Garrity G."/>
            <person name="Hugenholtz P."/>
            <person name="Kyrpides N.C."/>
        </authorList>
    </citation>
    <scope>NUCLEOTIDE SEQUENCE [LARGE SCALE GENOMIC DNA]</scope>
    <source>
        <strain evidence="5 6">VKM Ac-2541</strain>
    </source>
</reference>
<comment type="caution">
    <text evidence="5">The sequence shown here is derived from an EMBL/GenBank/DDBJ whole genome shotgun (WGS) entry which is preliminary data.</text>
</comment>
<evidence type="ECO:0000256" key="2">
    <source>
        <dbReference type="SAM" id="Phobius"/>
    </source>
</evidence>
<evidence type="ECO:0000313" key="5">
    <source>
        <dbReference type="EMBL" id="TCO47562.1"/>
    </source>
</evidence>
<keyword evidence="2" id="KW-0472">Membrane</keyword>
<feature type="compositionally biased region" description="Low complexity" evidence="1">
    <location>
        <begin position="76"/>
        <end position="92"/>
    </location>
</feature>
<dbReference type="RefSeq" id="WP_132149159.1">
    <property type="nucleotide sequence ID" value="NZ_SLWR01000005.1"/>
</dbReference>
<dbReference type="AlphaFoldDB" id="A0A4R2ISM6"/>
<sequence>MTQPPYGLPPDRPQDRPQDAPRSFPTYGRSGSQHTQQPGSQAPWVAPGQPSAQAPYGQPQQPVQAPYGQSQHGQAPYGLAQYGQPQYGQPQYGYPPPGNWPTPYGYGYPAAGGTGTNGLATAALICGAGGFIVGVTAPVAIGLGIAALVQIKNRQQDGKGMAIAGLVLGAVVTLGWVLLIALMITLGSTADDEYYSAPQPSTSYSANTVYVDDLVVGDCFDEGDEEDEAIRKTCAEPHDAEIIAEVTLPAGPYPGDKGVDKAAEETCGTEFGEYVGKSVEDSELEPGWWTPTKDLWEHNDRVVICAAYGPDYDPLFGSVKGTRR</sequence>
<feature type="domain" description="Septum formation-related" evidence="4">
    <location>
        <begin position="216"/>
        <end position="305"/>
    </location>
</feature>
<accession>A0A4R2ISM6</accession>
<keyword evidence="2" id="KW-1133">Transmembrane helix</keyword>
<feature type="region of interest" description="Disordered" evidence="1">
    <location>
        <begin position="1"/>
        <end position="93"/>
    </location>
</feature>
<feature type="compositionally biased region" description="Polar residues" evidence="1">
    <location>
        <begin position="29"/>
        <end position="40"/>
    </location>
</feature>
<keyword evidence="6" id="KW-1185">Reference proteome</keyword>
<feature type="transmembrane region" description="Helical" evidence="2">
    <location>
        <begin position="161"/>
        <end position="186"/>
    </location>
</feature>
<dbReference type="OrthoDB" id="3628931at2"/>
<dbReference type="InterPro" id="IPR025241">
    <property type="entry name" value="DUF4190"/>
</dbReference>
<name>A0A4R2ISM6_9ACTN</name>
<evidence type="ECO:0000313" key="6">
    <source>
        <dbReference type="Proteomes" id="UP000295573"/>
    </source>
</evidence>
<organism evidence="5 6">
    <name type="scientific">Kribbella antiqua</name>
    <dbReference type="NCBI Taxonomy" id="2512217"/>
    <lineage>
        <taxon>Bacteria</taxon>
        <taxon>Bacillati</taxon>
        <taxon>Actinomycetota</taxon>
        <taxon>Actinomycetes</taxon>
        <taxon>Propionibacteriales</taxon>
        <taxon>Kribbellaceae</taxon>
        <taxon>Kribbella</taxon>
    </lineage>
</organism>
<dbReference type="Pfam" id="PF13845">
    <property type="entry name" value="Septum_form"/>
    <property type="match status" value="1"/>
</dbReference>
<dbReference type="InterPro" id="IPR026004">
    <property type="entry name" value="Septum_form"/>
</dbReference>
<feature type="domain" description="DUF4190" evidence="3">
    <location>
        <begin position="119"/>
        <end position="179"/>
    </location>
</feature>
<evidence type="ECO:0000259" key="4">
    <source>
        <dbReference type="Pfam" id="PF13845"/>
    </source>
</evidence>
<dbReference type="Pfam" id="PF13828">
    <property type="entry name" value="DUF4190"/>
    <property type="match status" value="1"/>
</dbReference>
<proteinExistence type="predicted"/>
<feature type="compositionally biased region" description="Polar residues" evidence="1">
    <location>
        <begin position="58"/>
        <end position="73"/>
    </location>
</feature>
<evidence type="ECO:0000259" key="3">
    <source>
        <dbReference type="Pfam" id="PF13828"/>
    </source>
</evidence>
<feature type="compositionally biased region" description="Pro residues" evidence="1">
    <location>
        <begin position="1"/>
        <end position="11"/>
    </location>
</feature>
<evidence type="ECO:0000256" key="1">
    <source>
        <dbReference type="SAM" id="MobiDB-lite"/>
    </source>
</evidence>
<gene>
    <name evidence="5" type="ORF">EV646_105115</name>
</gene>
<protein>
    <submittedName>
        <fullName evidence="5">Putative regulator of septum formation</fullName>
    </submittedName>
</protein>
<feature type="transmembrane region" description="Helical" evidence="2">
    <location>
        <begin position="122"/>
        <end position="149"/>
    </location>
</feature>
<dbReference type="Proteomes" id="UP000295573">
    <property type="component" value="Unassembled WGS sequence"/>
</dbReference>
<dbReference type="EMBL" id="SLWR01000005">
    <property type="protein sequence ID" value="TCO47562.1"/>
    <property type="molecule type" value="Genomic_DNA"/>
</dbReference>
<keyword evidence="2" id="KW-0812">Transmembrane</keyword>